<reference evidence="4 6" key="2">
    <citation type="submission" date="2018-03" db="EMBL/GenBank/DDBJ databases">
        <authorList>
            <person name="Fogelqvist J."/>
        </authorList>
    </citation>
    <scope>NUCLEOTIDE SEQUENCE [LARGE SCALE GENOMIC DNA]</scope>
</reference>
<dbReference type="STRING" id="37360.A0A0G4J883"/>
<dbReference type="SUPFAM" id="SSF48350">
    <property type="entry name" value="GTPase activation domain, GAP"/>
    <property type="match status" value="1"/>
</dbReference>
<keyword evidence="5" id="KW-1185">Reference proteome</keyword>
<dbReference type="InterPro" id="IPR008936">
    <property type="entry name" value="Rho_GTPase_activation_prot"/>
</dbReference>
<dbReference type="InterPro" id="IPR000198">
    <property type="entry name" value="RhoGAP_dom"/>
</dbReference>
<keyword evidence="4" id="KW-0496">Mitochondrion</keyword>
<dbReference type="GO" id="GO:0005737">
    <property type="term" value="C:cytoplasm"/>
    <property type="evidence" value="ECO:0007669"/>
    <property type="project" value="TreeGrafter"/>
</dbReference>
<dbReference type="Pfam" id="PF00620">
    <property type="entry name" value="RhoGAP"/>
    <property type="match status" value="1"/>
</dbReference>
<dbReference type="AlphaFoldDB" id="A0A0G4J883"/>
<dbReference type="EMBL" id="CDSF01000155">
    <property type="protein sequence ID" value="CEP03770.1"/>
    <property type="molecule type" value="Genomic_DNA"/>
</dbReference>
<dbReference type="PROSITE" id="PS50238">
    <property type="entry name" value="RHOGAP"/>
    <property type="match status" value="1"/>
</dbReference>
<dbReference type="Proteomes" id="UP000039324">
    <property type="component" value="Unassembled WGS sequence"/>
</dbReference>
<sequence length="377" mass="42855">MAYQWSQQQQYDQGYYDPNAQQDQYYDDQDGQVGDPSQGYYDEQGQWQFYPYDDPNGQDPYGQQQMHQQQQQQPPPPQLAVPSLAIQPMQGGALQLPELMVIEIAKRGLGIPMIFMDPGVQGEVEAMSAAVNLHRPIDFQRYSILSIAQSLKKAIRDLPSPILPPHILDMLLSTQKMTPDNVPQLAGVLNQLAPDTRGFLYTLFVVLNALSQNEEVTQMSTMKLAYAIGPSLLSGAPSGADPMLLLTAPKLINAICELIIEDPSILGMPTEGNKWHRRNLARQWEHRQWASHQCSSSVRPHHQLLGCHLYRRSSSTSLACLLLQDRRNNVCQLLHRHLLLHTGKRLHHRPHPGCHLHHECLHLLKGLAWQRLLRRRQ</sequence>
<feature type="compositionally biased region" description="Low complexity" evidence="1">
    <location>
        <begin position="1"/>
        <end position="24"/>
    </location>
</feature>
<dbReference type="EMBL" id="OVEO01000012">
    <property type="protein sequence ID" value="SPQ99727.1"/>
    <property type="molecule type" value="Genomic_DNA"/>
</dbReference>
<feature type="domain" description="Rho-GAP" evidence="2">
    <location>
        <begin position="84"/>
        <end position="267"/>
    </location>
</feature>
<reference evidence="3 5" key="1">
    <citation type="submission" date="2015-02" db="EMBL/GenBank/DDBJ databases">
        <authorList>
            <person name="Chooi Y.-H."/>
        </authorList>
    </citation>
    <scope>NUCLEOTIDE SEQUENCE [LARGE SCALE GENOMIC DNA]</scope>
    <source>
        <strain evidence="3">E3</strain>
    </source>
</reference>
<dbReference type="PANTHER" id="PTHR45808:SF2">
    <property type="entry name" value="RHO GTPASE-ACTIVATING PROTEIN 68F"/>
    <property type="match status" value="1"/>
</dbReference>
<gene>
    <name evidence="3" type="ORF">PBRA_003377</name>
    <name evidence="4" type="ORF">PLBR_LOCUS6942</name>
</gene>
<evidence type="ECO:0000313" key="3">
    <source>
        <dbReference type="EMBL" id="CEP03770.1"/>
    </source>
</evidence>
<dbReference type="SMART" id="SM00324">
    <property type="entry name" value="RhoGAP"/>
    <property type="match status" value="1"/>
</dbReference>
<name>A0A0G4J883_PLABS</name>
<evidence type="ECO:0000259" key="2">
    <source>
        <dbReference type="PROSITE" id="PS50238"/>
    </source>
</evidence>
<evidence type="ECO:0000256" key="1">
    <source>
        <dbReference type="SAM" id="MobiDB-lite"/>
    </source>
</evidence>
<organism evidence="3 5">
    <name type="scientific">Plasmodiophora brassicae</name>
    <name type="common">Clubroot disease agent</name>
    <dbReference type="NCBI Taxonomy" id="37360"/>
    <lineage>
        <taxon>Eukaryota</taxon>
        <taxon>Sar</taxon>
        <taxon>Rhizaria</taxon>
        <taxon>Endomyxa</taxon>
        <taxon>Phytomyxea</taxon>
        <taxon>Plasmodiophorida</taxon>
        <taxon>Plasmodiophoridae</taxon>
        <taxon>Plasmodiophora</taxon>
    </lineage>
</organism>
<dbReference type="GO" id="GO:0007264">
    <property type="term" value="P:small GTPase-mediated signal transduction"/>
    <property type="evidence" value="ECO:0007669"/>
    <property type="project" value="TreeGrafter"/>
</dbReference>
<feature type="compositionally biased region" description="Low complexity" evidence="1">
    <location>
        <begin position="58"/>
        <end position="72"/>
    </location>
</feature>
<dbReference type="Proteomes" id="UP000290189">
    <property type="component" value="Unassembled WGS sequence"/>
</dbReference>
<feature type="region of interest" description="Disordered" evidence="1">
    <location>
        <begin position="1"/>
        <end position="82"/>
    </location>
</feature>
<accession>A0A0G4J883</accession>
<dbReference type="OrthoDB" id="410651at2759"/>
<evidence type="ECO:0000313" key="4">
    <source>
        <dbReference type="EMBL" id="SPQ99727.1"/>
    </source>
</evidence>
<protein>
    <recommendedName>
        <fullName evidence="2">Rho-GAP domain-containing protein</fullName>
    </recommendedName>
</protein>
<dbReference type="GO" id="GO:0005096">
    <property type="term" value="F:GTPase activator activity"/>
    <property type="evidence" value="ECO:0007669"/>
    <property type="project" value="TreeGrafter"/>
</dbReference>
<dbReference type="CDD" id="cd00159">
    <property type="entry name" value="RhoGAP"/>
    <property type="match status" value="1"/>
</dbReference>
<proteinExistence type="predicted"/>
<dbReference type="Gene3D" id="1.10.555.10">
    <property type="entry name" value="Rho GTPase activation protein"/>
    <property type="match status" value="1"/>
</dbReference>
<geneLocation type="mitochondrion" evidence="4"/>
<evidence type="ECO:0000313" key="5">
    <source>
        <dbReference type="Proteomes" id="UP000039324"/>
    </source>
</evidence>
<evidence type="ECO:0000313" key="6">
    <source>
        <dbReference type="Proteomes" id="UP000290189"/>
    </source>
</evidence>
<dbReference type="PANTHER" id="PTHR45808">
    <property type="entry name" value="RHO GTPASE-ACTIVATING PROTEIN 68F"/>
    <property type="match status" value="1"/>
</dbReference>